<keyword evidence="18" id="KW-0675">Receptor</keyword>
<comment type="subcellular location">
    <subcellularLocation>
        <location evidence="1">Cell membrane</location>
        <topology evidence="1">Single-pass membrane protein</topology>
    </subcellularLocation>
    <subcellularLocation>
        <location evidence="2">Membrane</location>
        <topology evidence="2">Single-pass type I membrane protein</topology>
    </subcellularLocation>
</comment>
<keyword evidence="11 24" id="KW-0732">Signal</keyword>
<dbReference type="FunFam" id="3.30.200.20:FF:000432">
    <property type="entry name" value="LRR receptor-like serine/threonine-protein kinase EFR"/>
    <property type="match status" value="1"/>
</dbReference>
<evidence type="ECO:0000313" key="26">
    <source>
        <dbReference type="EMBL" id="OAY23575.1"/>
    </source>
</evidence>
<dbReference type="PANTHER" id="PTHR27008">
    <property type="entry name" value="OS04G0122200 PROTEIN"/>
    <property type="match status" value="1"/>
</dbReference>
<dbReference type="InterPro" id="IPR003591">
    <property type="entry name" value="Leu-rich_rpt_typical-subtyp"/>
</dbReference>
<dbReference type="EMBL" id="CM004404">
    <property type="protein sequence ID" value="OAY23575.1"/>
    <property type="molecule type" value="Genomic_DNA"/>
</dbReference>
<name>A0A2C9U236_MANES</name>
<dbReference type="PANTHER" id="PTHR27008:SF605">
    <property type="entry name" value="PROTEIN KINASE DOMAIN-CONTAINING PROTEIN"/>
    <property type="match status" value="1"/>
</dbReference>
<keyword evidence="14" id="KW-0418">Kinase</keyword>
<keyword evidence="19" id="KW-0325">Glycoprotein</keyword>
<dbReference type="Gene3D" id="3.80.10.10">
    <property type="entry name" value="Ribonuclease Inhibitor"/>
    <property type="match status" value="2"/>
</dbReference>
<evidence type="ECO:0000256" key="2">
    <source>
        <dbReference type="ARBA" id="ARBA00004479"/>
    </source>
</evidence>
<dbReference type="InterPro" id="IPR017441">
    <property type="entry name" value="Protein_kinase_ATP_BS"/>
</dbReference>
<evidence type="ECO:0000256" key="11">
    <source>
        <dbReference type="ARBA" id="ARBA00022729"/>
    </source>
</evidence>
<keyword evidence="13 22" id="KW-0547">Nucleotide-binding</keyword>
<dbReference type="InterPro" id="IPR051809">
    <property type="entry name" value="Plant_receptor-like_S/T_kinase"/>
</dbReference>
<evidence type="ECO:0000256" key="20">
    <source>
        <dbReference type="ARBA" id="ARBA00047899"/>
    </source>
</evidence>
<evidence type="ECO:0000256" key="5">
    <source>
        <dbReference type="ARBA" id="ARBA00022475"/>
    </source>
</evidence>
<feature type="chain" id="PRO_5012948667" description="non-specific serine/threonine protein kinase" evidence="24">
    <location>
        <begin position="25"/>
        <end position="1038"/>
    </location>
</feature>
<dbReference type="SUPFAM" id="SSF56112">
    <property type="entry name" value="Protein kinase-like (PK-like)"/>
    <property type="match status" value="1"/>
</dbReference>
<reference evidence="26" key="1">
    <citation type="submission" date="2016-02" db="EMBL/GenBank/DDBJ databases">
        <title>WGS assembly of Manihot esculenta.</title>
        <authorList>
            <person name="Bredeson J.V."/>
            <person name="Prochnik S.E."/>
            <person name="Lyons J.B."/>
            <person name="Schmutz J."/>
            <person name="Grimwood J."/>
            <person name="Vrebalov J."/>
            <person name="Bart R.S."/>
            <person name="Amuge T."/>
            <person name="Ferguson M.E."/>
            <person name="Green R."/>
            <person name="Putnam N."/>
            <person name="Stites J."/>
            <person name="Rounsley S."/>
            <person name="Rokhsar D.S."/>
        </authorList>
    </citation>
    <scope>NUCLEOTIDE SEQUENCE [LARGE SCALE GENOMIC DNA]</scope>
    <source>
        <tissue evidence="26">Leaf</tissue>
    </source>
</reference>
<dbReference type="InterPro" id="IPR008271">
    <property type="entry name" value="Ser/Thr_kinase_AS"/>
</dbReference>
<feature type="transmembrane region" description="Helical" evidence="23">
    <location>
        <begin position="648"/>
        <end position="674"/>
    </location>
</feature>
<dbReference type="EC" id="2.7.11.1" evidence="4"/>
<proteinExistence type="inferred from homology"/>
<feature type="signal peptide" evidence="24">
    <location>
        <begin position="1"/>
        <end position="24"/>
    </location>
</feature>
<keyword evidence="5" id="KW-1003">Cell membrane</keyword>
<gene>
    <name evidence="26" type="ORF">MANES_18G089300</name>
</gene>
<dbReference type="Pfam" id="PF00560">
    <property type="entry name" value="LRR_1"/>
    <property type="match status" value="1"/>
</dbReference>
<sequence length="1038" mass="113546">MEHLRFFLLYIFQIYLHCFIMGTAESLSASTDRAALLSFKAAVSDPQSFLSGWSHQNISHCTWHGVTCSVKGARVRSLRLSGLGLSGPIPPHLSNLSSLFMLDLANNLLYGHIPPELGRLSHLQYLFLEMNNINGTIPVLISECHNLQTISLYRNQLTGNVPSQLGYLQRLEILDLAINNITGPIPATFGNLTSLKNLSLARNQLLGEIPSELGHLRNIRWIQLSENQLSGEIPYSIWNISSLVYLSLTQNNLTGKLPSNMVSALPNLRELHLAHNRLEGKLPSSLSNASSIQNLELSTNGFHGPIPLFGGMKDLLYLNLGNNFLSSTTELNFQLIESLKNSTQLEELMIFSNRLAGQLPSSVANLSTHLQQFCFADNLLTGSFPQGIDRFQELISLSIEDNSFVGDIPETIGRLKKLQNFAAYRNMFSGEIPDIFGNFTHLSSLAIGGNQFSGRIPTSIRACQRLNNLDLAANMLNGSIPMEIFGLSTLSWLNLRQNALSGPLPAEVGNLKQIQFMDVSDNQLSGNISSTIGSCSSLQHLFMAGNNFSGSIPSTIGKLASLESLDLSSNSLTGTIPEELGQLEYLVQLNLSFNHLEGAIPTSGVFMNLSQLNNLKGNERLCHGNQTTAENLGLHECIAKRRNRNRHILLKVLLPMAIVACLMIVLCFACKVISLKNQKTKGGKGRLSSNIKGLPPKISYSDIRQATENFSPENLIGKGGFGSVYKGIFRNVEDGETILAVKVLDLQQSKAARSFAAECEALKSVRHRNLVKVITSCSSIELNGEEFKALVMEFMSHGNLDKWLYQEDEESGLYLTLLQRLNIAIDVASAIDYLHNDCDPPLVHCDLKPGNVLLNNDMVAHVGDFGLARFLPVNPSGNDSSTIGLKGSIGYIAPEYGLGGKTSTCGDAYSFGILLLEMFIAKKPTDEMFKEGLSLNSFATAVNENHVMEIADPRLFKNNSLRRRDANFSTDVSSGNSITSSASASTISIHSLEKSQELVAAAIRVGLLCAASSMQDRLSMREALAMLQKIKRSAMPQA</sequence>
<evidence type="ECO:0000256" key="21">
    <source>
        <dbReference type="ARBA" id="ARBA00048679"/>
    </source>
</evidence>
<keyword evidence="17 23" id="KW-0472">Membrane</keyword>
<dbReference type="GO" id="GO:0004674">
    <property type="term" value="F:protein serine/threonine kinase activity"/>
    <property type="evidence" value="ECO:0007669"/>
    <property type="project" value="UniProtKB-KW"/>
</dbReference>
<keyword evidence="8" id="KW-0433">Leucine-rich repeat</keyword>
<comment type="catalytic activity">
    <reaction evidence="21">
        <text>L-seryl-[protein] + ATP = O-phospho-L-seryl-[protein] + ADP + H(+)</text>
        <dbReference type="Rhea" id="RHEA:17989"/>
        <dbReference type="Rhea" id="RHEA-COMP:9863"/>
        <dbReference type="Rhea" id="RHEA-COMP:11604"/>
        <dbReference type="ChEBI" id="CHEBI:15378"/>
        <dbReference type="ChEBI" id="CHEBI:29999"/>
        <dbReference type="ChEBI" id="CHEBI:30616"/>
        <dbReference type="ChEBI" id="CHEBI:83421"/>
        <dbReference type="ChEBI" id="CHEBI:456216"/>
        <dbReference type="EC" id="2.7.11.1"/>
    </reaction>
</comment>
<keyword evidence="7" id="KW-0597">Phosphoprotein</keyword>
<feature type="binding site" evidence="22">
    <location>
        <position position="742"/>
    </location>
    <ligand>
        <name>ATP</name>
        <dbReference type="ChEBI" id="CHEBI:30616"/>
    </ligand>
</feature>
<dbReference type="InterPro" id="IPR055414">
    <property type="entry name" value="LRR_R13L4/SHOC2-like"/>
</dbReference>
<dbReference type="Pfam" id="PF08263">
    <property type="entry name" value="LRRNT_2"/>
    <property type="match status" value="1"/>
</dbReference>
<dbReference type="SMART" id="SM00220">
    <property type="entry name" value="S_TKc"/>
    <property type="match status" value="1"/>
</dbReference>
<evidence type="ECO:0000256" key="22">
    <source>
        <dbReference type="PROSITE-ProRule" id="PRU10141"/>
    </source>
</evidence>
<evidence type="ECO:0000256" key="10">
    <source>
        <dbReference type="ARBA" id="ARBA00022692"/>
    </source>
</evidence>
<dbReference type="FunFam" id="1.10.510.10:FF:000358">
    <property type="entry name" value="Putative leucine-rich repeat receptor-like serine/threonine-protein kinase"/>
    <property type="match status" value="1"/>
</dbReference>
<dbReference type="InterPro" id="IPR013210">
    <property type="entry name" value="LRR_N_plant-typ"/>
</dbReference>
<evidence type="ECO:0000256" key="24">
    <source>
        <dbReference type="SAM" id="SignalP"/>
    </source>
</evidence>
<dbReference type="Gene3D" id="3.30.200.20">
    <property type="entry name" value="Phosphorylase Kinase, domain 1"/>
    <property type="match status" value="1"/>
</dbReference>
<evidence type="ECO:0000256" key="18">
    <source>
        <dbReference type="ARBA" id="ARBA00023170"/>
    </source>
</evidence>
<protein>
    <recommendedName>
        <fullName evidence="4">non-specific serine/threonine protein kinase</fullName>
        <ecNumber evidence="4">2.7.11.1</ecNumber>
    </recommendedName>
</protein>
<evidence type="ECO:0000256" key="19">
    <source>
        <dbReference type="ARBA" id="ARBA00023180"/>
    </source>
</evidence>
<dbReference type="FunFam" id="3.80.10.10:FF:000288">
    <property type="entry name" value="LRR receptor-like serine/threonine-protein kinase EFR"/>
    <property type="match status" value="1"/>
</dbReference>
<dbReference type="Pfam" id="PF07714">
    <property type="entry name" value="PK_Tyr_Ser-Thr"/>
    <property type="match status" value="1"/>
</dbReference>
<dbReference type="GO" id="GO:0005524">
    <property type="term" value="F:ATP binding"/>
    <property type="evidence" value="ECO:0007669"/>
    <property type="project" value="UniProtKB-UniRule"/>
</dbReference>
<keyword evidence="16 23" id="KW-1133">Transmembrane helix</keyword>
<evidence type="ECO:0000256" key="15">
    <source>
        <dbReference type="ARBA" id="ARBA00022840"/>
    </source>
</evidence>
<evidence type="ECO:0000256" key="14">
    <source>
        <dbReference type="ARBA" id="ARBA00022777"/>
    </source>
</evidence>
<dbReference type="SMART" id="SM00365">
    <property type="entry name" value="LRR_SD22"/>
    <property type="match status" value="4"/>
</dbReference>
<dbReference type="FunFam" id="3.80.10.10:FF:000095">
    <property type="entry name" value="LRR receptor-like serine/threonine-protein kinase GSO1"/>
    <property type="match status" value="1"/>
</dbReference>
<evidence type="ECO:0000256" key="12">
    <source>
        <dbReference type="ARBA" id="ARBA00022737"/>
    </source>
</evidence>
<evidence type="ECO:0000256" key="8">
    <source>
        <dbReference type="ARBA" id="ARBA00022614"/>
    </source>
</evidence>
<evidence type="ECO:0000256" key="6">
    <source>
        <dbReference type="ARBA" id="ARBA00022527"/>
    </source>
</evidence>
<dbReference type="InterPro" id="IPR001245">
    <property type="entry name" value="Ser-Thr/Tyr_kinase_cat_dom"/>
</dbReference>
<keyword evidence="12" id="KW-0677">Repeat</keyword>
<accession>A0A2C9U236</accession>
<evidence type="ECO:0000256" key="16">
    <source>
        <dbReference type="ARBA" id="ARBA00022989"/>
    </source>
</evidence>
<dbReference type="AlphaFoldDB" id="A0A2C9U236"/>
<dbReference type="InterPro" id="IPR032675">
    <property type="entry name" value="LRR_dom_sf"/>
</dbReference>
<comment type="similarity">
    <text evidence="3">Belongs to the protein kinase superfamily. Ser/Thr protein kinase family.</text>
</comment>
<evidence type="ECO:0000259" key="25">
    <source>
        <dbReference type="PROSITE" id="PS50011"/>
    </source>
</evidence>
<dbReference type="SUPFAM" id="SSF52058">
    <property type="entry name" value="L domain-like"/>
    <property type="match status" value="2"/>
</dbReference>
<dbReference type="InterPro" id="IPR000719">
    <property type="entry name" value="Prot_kinase_dom"/>
</dbReference>
<comment type="catalytic activity">
    <reaction evidence="20">
        <text>L-threonyl-[protein] + ATP = O-phospho-L-threonyl-[protein] + ADP + H(+)</text>
        <dbReference type="Rhea" id="RHEA:46608"/>
        <dbReference type="Rhea" id="RHEA-COMP:11060"/>
        <dbReference type="Rhea" id="RHEA-COMP:11605"/>
        <dbReference type="ChEBI" id="CHEBI:15378"/>
        <dbReference type="ChEBI" id="CHEBI:30013"/>
        <dbReference type="ChEBI" id="CHEBI:30616"/>
        <dbReference type="ChEBI" id="CHEBI:61977"/>
        <dbReference type="ChEBI" id="CHEBI:456216"/>
        <dbReference type="EC" id="2.7.11.1"/>
    </reaction>
</comment>
<dbReference type="InterPro" id="IPR001611">
    <property type="entry name" value="Leu-rich_rpt"/>
</dbReference>
<organism evidence="26">
    <name type="scientific">Manihot esculenta</name>
    <name type="common">Cassava</name>
    <name type="synonym">Jatropha manihot</name>
    <dbReference type="NCBI Taxonomy" id="3983"/>
    <lineage>
        <taxon>Eukaryota</taxon>
        <taxon>Viridiplantae</taxon>
        <taxon>Streptophyta</taxon>
        <taxon>Embryophyta</taxon>
        <taxon>Tracheophyta</taxon>
        <taxon>Spermatophyta</taxon>
        <taxon>Magnoliopsida</taxon>
        <taxon>eudicotyledons</taxon>
        <taxon>Gunneridae</taxon>
        <taxon>Pentapetalae</taxon>
        <taxon>rosids</taxon>
        <taxon>fabids</taxon>
        <taxon>Malpighiales</taxon>
        <taxon>Euphorbiaceae</taxon>
        <taxon>Crotonoideae</taxon>
        <taxon>Manihoteae</taxon>
        <taxon>Manihot</taxon>
    </lineage>
</organism>
<feature type="domain" description="Protein kinase" evidence="25">
    <location>
        <begin position="710"/>
        <end position="1030"/>
    </location>
</feature>
<keyword evidence="15 22" id="KW-0067">ATP-binding</keyword>
<evidence type="ECO:0000256" key="1">
    <source>
        <dbReference type="ARBA" id="ARBA00004162"/>
    </source>
</evidence>
<dbReference type="Pfam" id="PF23598">
    <property type="entry name" value="LRR_14"/>
    <property type="match status" value="2"/>
</dbReference>
<evidence type="ECO:0000256" key="13">
    <source>
        <dbReference type="ARBA" id="ARBA00022741"/>
    </source>
</evidence>
<dbReference type="PROSITE" id="PS50011">
    <property type="entry name" value="PROTEIN_KINASE_DOM"/>
    <property type="match status" value="1"/>
</dbReference>
<keyword evidence="6" id="KW-0723">Serine/threonine-protein kinase</keyword>
<evidence type="ECO:0000256" key="23">
    <source>
        <dbReference type="SAM" id="Phobius"/>
    </source>
</evidence>
<dbReference type="PROSITE" id="PS00108">
    <property type="entry name" value="PROTEIN_KINASE_ST"/>
    <property type="match status" value="1"/>
</dbReference>
<evidence type="ECO:0000256" key="17">
    <source>
        <dbReference type="ARBA" id="ARBA00023136"/>
    </source>
</evidence>
<dbReference type="InterPro" id="IPR011009">
    <property type="entry name" value="Kinase-like_dom_sf"/>
</dbReference>
<dbReference type="GO" id="GO:0005886">
    <property type="term" value="C:plasma membrane"/>
    <property type="evidence" value="ECO:0007669"/>
    <property type="project" value="UniProtKB-SubCell"/>
</dbReference>
<keyword evidence="9" id="KW-0808">Transferase</keyword>
<dbReference type="Gene3D" id="1.10.510.10">
    <property type="entry name" value="Transferase(Phosphotransferase) domain 1"/>
    <property type="match status" value="1"/>
</dbReference>
<evidence type="ECO:0000256" key="3">
    <source>
        <dbReference type="ARBA" id="ARBA00008684"/>
    </source>
</evidence>
<evidence type="ECO:0000256" key="4">
    <source>
        <dbReference type="ARBA" id="ARBA00012513"/>
    </source>
</evidence>
<keyword evidence="10 23" id="KW-0812">Transmembrane</keyword>
<evidence type="ECO:0000256" key="9">
    <source>
        <dbReference type="ARBA" id="ARBA00022679"/>
    </source>
</evidence>
<evidence type="ECO:0000256" key="7">
    <source>
        <dbReference type="ARBA" id="ARBA00022553"/>
    </source>
</evidence>
<dbReference type="SMART" id="SM00369">
    <property type="entry name" value="LRR_TYP"/>
    <property type="match status" value="6"/>
</dbReference>
<dbReference type="PROSITE" id="PS00107">
    <property type="entry name" value="PROTEIN_KINASE_ATP"/>
    <property type="match status" value="1"/>
</dbReference>